<dbReference type="Gene3D" id="2.60.34.10">
    <property type="entry name" value="Substrate Binding Domain Of DNAk, Chain A, domain 1"/>
    <property type="match status" value="1"/>
</dbReference>
<comment type="similarity">
    <text evidence="1">Belongs to the heat shock protein 70 family.</text>
</comment>
<evidence type="ECO:0000256" key="1">
    <source>
        <dbReference type="ARBA" id="ARBA00007381"/>
    </source>
</evidence>
<evidence type="ECO:0008006" key="7">
    <source>
        <dbReference type="Google" id="ProtNLM"/>
    </source>
</evidence>
<dbReference type="Gene3D" id="1.20.1270.10">
    <property type="match status" value="1"/>
</dbReference>
<dbReference type="GO" id="GO:0005829">
    <property type="term" value="C:cytosol"/>
    <property type="evidence" value="ECO:0007669"/>
    <property type="project" value="TreeGrafter"/>
</dbReference>
<keyword evidence="3" id="KW-0067">ATP-binding</keyword>
<feature type="region of interest" description="Disordered" evidence="4">
    <location>
        <begin position="754"/>
        <end position="777"/>
    </location>
</feature>
<reference evidence="5 6" key="1">
    <citation type="submission" date="2014-04" db="EMBL/GenBank/DDBJ databases">
        <title>Evolutionary Origins and Diversification of the Mycorrhizal Mutualists.</title>
        <authorList>
            <consortium name="DOE Joint Genome Institute"/>
            <consortium name="Mycorrhizal Genomics Consortium"/>
            <person name="Kohler A."/>
            <person name="Kuo A."/>
            <person name="Nagy L.G."/>
            <person name="Floudas D."/>
            <person name="Copeland A."/>
            <person name="Barry K.W."/>
            <person name="Cichocki N."/>
            <person name="Veneault-Fourrey C."/>
            <person name="LaButti K."/>
            <person name="Lindquist E.A."/>
            <person name="Lipzen A."/>
            <person name="Lundell T."/>
            <person name="Morin E."/>
            <person name="Murat C."/>
            <person name="Riley R."/>
            <person name="Ohm R."/>
            <person name="Sun H."/>
            <person name="Tunlid A."/>
            <person name="Henrissat B."/>
            <person name="Grigoriev I.V."/>
            <person name="Hibbett D.S."/>
            <person name="Martin F."/>
        </authorList>
    </citation>
    <scope>NUCLEOTIDE SEQUENCE [LARGE SCALE GENOMIC DNA]</scope>
    <source>
        <strain evidence="5 6">Koide BX008</strain>
    </source>
</reference>
<dbReference type="STRING" id="946122.A0A0C2SWI3"/>
<organism evidence="5 6">
    <name type="scientific">Amanita muscaria (strain Koide BX008)</name>
    <dbReference type="NCBI Taxonomy" id="946122"/>
    <lineage>
        <taxon>Eukaryota</taxon>
        <taxon>Fungi</taxon>
        <taxon>Dikarya</taxon>
        <taxon>Basidiomycota</taxon>
        <taxon>Agaricomycotina</taxon>
        <taxon>Agaricomycetes</taxon>
        <taxon>Agaricomycetidae</taxon>
        <taxon>Agaricales</taxon>
        <taxon>Pluteineae</taxon>
        <taxon>Amanitaceae</taxon>
        <taxon>Amanita</taxon>
    </lineage>
</organism>
<gene>
    <name evidence="5" type="ORF">M378DRAFT_188237</name>
</gene>
<dbReference type="InterPro" id="IPR018181">
    <property type="entry name" value="Heat_shock_70_CS"/>
</dbReference>
<keyword evidence="6" id="KW-1185">Reference proteome</keyword>
<evidence type="ECO:0000256" key="3">
    <source>
        <dbReference type="ARBA" id="ARBA00022840"/>
    </source>
</evidence>
<dbReference type="Gene3D" id="3.30.420.40">
    <property type="match status" value="2"/>
</dbReference>
<feature type="region of interest" description="Disordered" evidence="4">
    <location>
        <begin position="502"/>
        <end position="544"/>
    </location>
</feature>
<dbReference type="PANTHER" id="PTHR45639:SF4">
    <property type="entry name" value="HSC70CB, ISOFORM G"/>
    <property type="match status" value="1"/>
</dbReference>
<dbReference type="Proteomes" id="UP000054549">
    <property type="component" value="Unassembled WGS sequence"/>
</dbReference>
<dbReference type="InterPro" id="IPR029048">
    <property type="entry name" value="HSP70_C_sf"/>
</dbReference>
<dbReference type="EMBL" id="KN818337">
    <property type="protein sequence ID" value="KIL58469.1"/>
    <property type="molecule type" value="Genomic_DNA"/>
</dbReference>
<accession>A0A0C2SWI3</accession>
<protein>
    <recommendedName>
        <fullName evidence="7">Heat shock protein 70</fullName>
    </recommendedName>
</protein>
<dbReference type="FunFam" id="3.90.640.10:FF:000004">
    <property type="entry name" value="Heat shock 70 kDa protein 4"/>
    <property type="match status" value="1"/>
</dbReference>
<dbReference type="InterPro" id="IPR013126">
    <property type="entry name" value="Hsp_70_fam"/>
</dbReference>
<dbReference type="FunCoup" id="A0A0C2SWI3">
    <property type="interactions" value="729"/>
</dbReference>
<keyword evidence="2" id="KW-0547">Nucleotide-binding</keyword>
<dbReference type="PROSITE" id="PS01036">
    <property type="entry name" value="HSP70_3"/>
    <property type="match status" value="1"/>
</dbReference>
<evidence type="ECO:0000313" key="5">
    <source>
        <dbReference type="EMBL" id="KIL58469.1"/>
    </source>
</evidence>
<dbReference type="GO" id="GO:0140662">
    <property type="term" value="F:ATP-dependent protein folding chaperone"/>
    <property type="evidence" value="ECO:0007669"/>
    <property type="project" value="InterPro"/>
</dbReference>
<evidence type="ECO:0000313" key="6">
    <source>
        <dbReference type="Proteomes" id="UP000054549"/>
    </source>
</evidence>
<dbReference type="FunFam" id="1.20.1270.10:FF:000002">
    <property type="entry name" value="Heat shock 70 kDa protein 4"/>
    <property type="match status" value="1"/>
</dbReference>
<dbReference type="SUPFAM" id="SSF100934">
    <property type="entry name" value="Heat shock protein 70kD (HSP70), C-terminal subdomain"/>
    <property type="match status" value="2"/>
</dbReference>
<dbReference type="FunFam" id="3.30.420.40:FF:000171">
    <property type="entry name" value="Heat shock 70 kDa protein 4"/>
    <property type="match status" value="2"/>
</dbReference>
<dbReference type="InterPro" id="IPR029047">
    <property type="entry name" value="HSP70_peptide-bd_sf"/>
</dbReference>
<feature type="compositionally biased region" description="Low complexity" evidence="4">
    <location>
        <begin position="510"/>
        <end position="526"/>
    </location>
</feature>
<dbReference type="Gene3D" id="3.90.640.10">
    <property type="entry name" value="Actin, Chain A, domain 4"/>
    <property type="match status" value="1"/>
</dbReference>
<feature type="compositionally biased region" description="Polar residues" evidence="4">
    <location>
        <begin position="763"/>
        <end position="776"/>
    </location>
</feature>
<feature type="compositionally biased region" description="Polar residues" evidence="4">
    <location>
        <begin position="527"/>
        <end position="536"/>
    </location>
</feature>
<dbReference type="PRINTS" id="PR00301">
    <property type="entry name" value="HEATSHOCK70"/>
</dbReference>
<dbReference type="SUPFAM" id="SSF100920">
    <property type="entry name" value="Heat shock protein 70kD (HSP70), peptide-binding domain"/>
    <property type="match status" value="1"/>
</dbReference>
<name>A0A0C2SWI3_AMAMK</name>
<dbReference type="Gene3D" id="3.30.30.30">
    <property type="match status" value="1"/>
</dbReference>
<dbReference type="SUPFAM" id="SSF53067">
    <property type="entry name" value="Actin-like ATPase domain"/>
    <property type="match status" value="2"/>
</dbReference>
<dbReference type="InParanoid" id="A0A0C2SWI3"/>
<dbReference type="FunFam" id="3.30.30.30:FF:000002">
    <property type="entry name" value="Heat shock 70 kDa protein 4"/>
    <property type="match status" value="1"/>
</dbReference>
<dbReference type="GO" id="GO:0005524">
    <property type="term" value="F:ATP binding"/>
    <property type="evidence" value="ECO:0007669"/>
    <property type="project" value="UniProtKB-KW"/>
</dbReference>
<dbReference type="PROSITE" id="PS00329">
    <property type="entry name" value="HSP70_2"/>
    <property type="match status" value="1"/>
</dbReference>
<dbReference type="InterPro" id="IPR043129">
    <property type="entry name" value="ATPase_NBD"/>
</dbReference>
<dbReference type="PANTHER" id="PTHR45639">
    <property type="entry name" value="HSC70CB, ISOFORM G-RELATED"/>
    <property type="match status" value="1"/>
</dbReference>
<dbReference type="GO" id="GO:0005634">
    <property type="term" value="C:nucleus"/>
    <property type="evidence" value="ECO:0007669"/>
    <property type="project" value="TreeGrafter"/>
</dbReference>
<evidence type="ECO:0000256" key="4">
    <source>
        <dbReference type="SAM" id="MobiDB-lite"/>
    </source>
</evidence>
<dbReference type="OrthoDB" id="434160at2759"/>
<evidence type="ECO:0000256" key="2">
    <source>
        <dbReference type="ARBA" id="ARBA00022741"/>
    </source>
</evidence>
<dbReference type="AlphaFoldDB" id="A0A0C2SWI3"/>
<dbReference type="HOGENOM" id="CLU_005965_5_1_1"/>
<proteinExistence type="inferred from homology"/>
<sequence length="812" mass="89724">MAVVGIDLGSLHSKIGVARHRGIDIIANEVSNRATPSLVAFGPKRRAIGEAAKTQETSNFKNTIGSLKRLIGRTVDEQEIQEIEKKFINAKLVDAGGTVGAELSYLGEKHVFSATQLVGSFLGKLRDIAAKELKTGVSDVVIAVPGWFTDVQRRALLDAAAIANLNCLRLINDSTAIALGYGITKSDLPEPENPRNVAFVDVGHSSMSVSIVAFSKGRLDVKSTAYGRNLGGRDIDYALLTHFATEFKTKYGIDVMSSPKAVFRLGAGCEKLKKILSANTDAPLSVESIMNDIDASSRLTREQLEVLIADVLDRIEPVVKTAIADSGLTLDQIDSVELVGGTTRVPSVRQRLQQAFQGKTLSLTLNQDEAVARGATFSCAMLSPIFRVREFHIHDITPYPIKVQWAPIESDPDDDTELTVFPKANGIPSTKVLSFYRRQPFEVDAVYAQPELIPTGSDPNIAKFIAKELPVDPKGDPTIVKVKTRLNTHNILTFESAYVEEVEEREEPAAMDVDQAADPAPADGSATTEGDTATSPSPQPKKKKIVRKKDILFEALYKSLDKKQLEEFREKEEEMHANDKLVQDTEDRKNALEEYVYDMRGKLDDRYATFVRSSDKDKLLSALAEAEDWLYTEEGEDATKSAYTTRLDSLKALGDPITFRYREHEDRPKSISGLREVLNRYLSDVTSPESAEKYSHIDDKDKQSVVEKVATVQKWLEDTIAKQAERKKGDDPVLTSKDMEKKKDEVVYFATPILSRPKPKPPVSSTAGSGTQTPKSEASDFHNVISIMLAEDSHLNFESYCKTTYIWALAKF</sequence>
<dbReference type="Pfam" id="PF00012">
    <property type="entry name" value="HSP70"/>
    <property type="match status" value="1"/>
</dbReference>